<protein>
    <submittedName>
        <fullName evidence="1 2">Osmotically inducible protein C</fullName>
    </submittedName>
</protein>
<evidence type="ECO:0000313" key="3">
    <source>
        <dbReference type="Proteomes" id="UP000030765"/>
    </source>
</evidence>
<reference evidence="1 3" key="1">
    <citation type="journal article" date="2014" name="BMC Genomics">
        <title>Genome sequence of Anopheles sinensis provides insight into genetics basis of mosquito competence for malaria parasites.</title>
        <authorList>
            <person name="Zhou D."/>
            <person name="Zhang D."/>
            <person name="Ding G."/>
            <person name="Shi L."/>
            <person name="Hou Q."/>
            <person name="Ye Y."/>
            <person name="Xu Y."/>
            <person name="Zhou H."/>
            <person name="Xiong C."/>
            <person name="Li S."/>
            <person name="Yu J."/>
            <person name="Hong S."/>
            <person name="Yu X."/>
            <person name="Zou P."/>
            <person name="Chen C."/>
            <person name="Chang X."/>
            <person name="Wang W."/>
            <person name="Lv Y."/>
            <person name="Sun Y."/>
            <person name="Ma L."/>
            <person name="Shen B."/>
            <person name="Zhu C."/>
        </authorList>
    </citation>
    <scope>NUCLEOTIDE SEQUENCE [LARGE SCALE GENOMIC DNA]</scope>
</reference>
<evidence type="ECO:0000313" key="1">
    <source>
        <dbReference type="EMBL" id="KFB52164.1"/>
    </source>
</evidence>
<evidence type="ECO:0000313" key="2">
    <source>
        <dbReference type="EnsemblMetazoa" id="ASIC020492-PA"/>
    </source>
</evidence>
<gene>
    <name evidence="1" type="ORF">ZHAS_00020492</name>
</gene>
<dbReference type="AlphaFoldDB" id="A0A084WPM0"/>
<dbReference type="EMBL" id="KE525369">
    <property type="protein sequence ID" value="KFB52164.1"/>
    <property type="molecule type" value="Genomic_DNA"/>
</dbReference>
<name>A0A084WPM0_ANOSI</name>
<sequence>MVRGRKQTKLDDPNKHKPERCDLLLLPVAASGLLENTAARCQTVTERCGSLDNICTVLRKGRNGTYVCHIQICRYNRVRCISKT</sequence>
<dbReference type="Proteomes" id="UP000030765">
    <property type="component" value="Unassembled WGS sequence"/>
</dbReference>
<accession>A0A084WPM0</accession>
<dbReference type="VEuPathDB" id="VectorBase:ASIC020492"/>
<keyword evidence="3" id="KW-1185">Reference proteome</keyword>
<proteinExistence type="predicted"/>
<dbReference type="EnsemblMetazoa" id="ASIC020492-RA">
    <property type="protein sequence ID" value="ASIC020492-PA"/>
    <property type="gene ID" value="ASIC020492"/>
</dbReference>
<dbReference type="EMBL" id="ATLV01025101">
    <property type="status" value="NOT_ANNOTATED_CDS"/>
    <property type="molecule type" value="Genomic_DNA"/>
</dbReference>
<reference evidence="2" key="2">
    <citation type="submission" date="2020-05" db="UniProtKB">
        <authorList>
            <consortium name="EnsemblMetazoa"/>
        </authorList>
    </citation>
    <scope>IDENTIFICATION</scope>
</reference>
<organism evidence="1">
    <name type="scientific">Anopheles sinensis</name>
    <name type="common">Mosquito</name>
    <dbReference type="NCBI Taxonomy" id="74873"/>
    <lineage>
        <taxon>Eukaryota</taxon>
        <taxon>Metazoa</taxon>
        <taxon>Ecdysozoa</taxon>
        <taxon>Arthropoda</taxon>
        <taxon>Hexapoda</taxon>
        <taxon>Insecta</taxon>
        <taxon>Pterygota</taxon>
        <taxon>Neoptera</taxon>
        <taxon>Endopterygota</taxon>
        <taxon>Diptera</taxon>
        <taxon>Nematocera</taxon>
        <taxon>Culicoidea</taxon>
        <taxon>Culicidae</taxon>
        <taxon>Anophelinae</taxon>
        <taxon>Anopheles</taxon>
    </lineage>
</organism>